<organism evidence="1 2">
    <name type="scientific">Macrostomum lignano</name>
    <dbReference type="NCBI Taxonomy" id="282301"/>
    <lineage>
        <taxon>Eukaryota</taxon>
        <taxon>Metazoa</taxon>
        <taxon>Spiralia</taxon>
        <taxon>Lophotrochozoa</taxon>
        <taxon>Platyhelminthes</taxon>
        <taxon>Rhabditophora</taxon>
        <taxon>Macrostomorpha</taxon>
        <taxon>Macrostomida</taxon>
        <taxon>Macrostomidae</taxon>
        <taxon>Macrostomum</taxon>
    </lineage>
</organism>
<keyword evidence="1" id="KW-1185">Reference proteome</keyword>
<proteinExistence type="predicted"/>
<protein>
    <submittedName>
        <fullName evidence="2">Uncharacterized protein</fullName>
    </submittedName>
</protein>
<sequence length="10" mass="1114">MAAHLMATIR</sequence>
<reference evidence="2" key="1">
    <citation type="submission" date="2016-11" db="UniProtKB">
        <authorList>
            <consortium name="WormBaseParasite"/>
        </authorList>
    </citation>
    <scope>IDENTIFICATION</scope>
</reference>
<dbReference type="WBParaSite" id="maker-unitig_16782-snap-gene-0.2-mRNA-1">
    <property type="protein sequence ID" value="maker-unitig_16782-snap-gene-0.2-mRNA-1"/>
    <property type="gene ID" value="maker-unitig_16782-snap-gene-0.2"/>
</dbReference>
<dbReference type="Proteomes" id="UP000095280">
    <property type="component" value="Unplaced"/>
</dbReference>
<accession>A0A1I8F2V1</accession>
<evidence type="ECO:0000313" key="2">
    <source>
        <dbReference type="WBParaSite" id="maker-unitig_16782-snap-gene-0.2-mRNA-1"/>
    </source>
</evidence>
<evidence type="ECO:0000313" key="1">
    <source>
        <dbReference type="Proteomes" id="UP000095280"/>
    </source>
</evidence>
<name>A0A1I8F2V1_9PLAT</name>